<reference evidence="1 2" key="1">
    <citation type="journal article" date="2018" name="Front. Microbiol.">
        <title>Genome-Wide Analysis of Corynespora cassiicola Leaf Fall Disease Putative Effectors.</title>
        <authorList>
            <person name="Lopez D."/>
            <person name="Ribeiro S."/>
            <person name="Label P."/>
            <person name="Fumanal B."/>
            <person name="Venisse J.S."/>
            <person name="Kohler A."/>
            <person name="de Oliveira R.R."/>
            <person name="Labutti K."/>
            <person name="Lipzen A."/>
            <person name="Lail K."/>
            <person name="Bauer D."/>
            <person name="Ohm R.A."/>
            <person name="Barry K.W."/>
            <person name="Spatafora J."/>
            <person name="Grigoriev I.V."/>
            <person name="Martin F.M."/>
            <person name="Pujade-Renaud V."/>
        </authorList>
    </citation>
    <scope>NUCLEOTIDE SEQUENCE [LARGE SCALE GENOMIC DNA]</scope>
    <source>
        <strain evidence="1 2">Philippines</strain>
    </source>
</reference>
<protein>
    <submittedName>
        <fullName evidence="1">Uncharacterized protein</fullName>
    </submittedName>
</protein>
<accession>A0A2T2P8X4</accession>
<dbReference type="PANTHER" id="PTHR38111:SF2">
    <property type="entry name" value="FINGER DOMAIN PROTEIN, PUTATIVE (AFU_ORTHOLOGUE AFUA_1G01560)-RELATED"/>
    <property type="match status" value="1"/>
</dbReference>
<evidence type="ECO:0000313" key="1">
    <source>
        <dbReference type="EMBL" id="PSN74100.1"/>
    </source>
</evidence>
<dbReference type="EMBL" id="KZ678128">
    <property type="protein sequence ID" value="PSN74100.1"/>
    <property type="molecule type" value="Genomic_DNA"/>
</dbReference>
<sequence length="251" mass="28204">MLDTEEWLSVTSKAAKVDPYVALLDIVIHIPRLLERTDALSRAKSSPTPPPDYNPAAALASLVQDSQALAARAFAWFASYERNGPRYNKAPLSSLPGFLAICNDHTFDPIFHFRSFATGICYMIYWMSMLILQSNTFGLLMAAAKARGGALEPKQLMLWDRELSGYADSMCRAVPFSCRPEAGYTGRFGTLTPLVAARKFFEKKGMQREIRWCEVAFYGTKVEGLYSYKPAIPIQPNMEFSRDVQGNKRYI</sequence>
<dbReference type="STRING" id="1448308.A0A2T2P8X4"/>
<proteinExistence type="predicted"/>
<evidence type="ECO:0000313" key="2">
    <source>
        <dbReference type="Proteomes" id="UP000240883"/>
    </source>
</evidence>
<dbReference type="InterPro" id="IPR053178">
    <property type="entry name" value="Osmoadaptation_assoc"/>
</dbReference>
<dbReference type="Proteomes" id="UP000240883">
    <property type="component" value="Unassembled WGS sequence"/>
</dbReference>
<organism evidence="1 2">
    <name type="scientific">Corynespora cassiicola Philippines</name>
    <dbReference type="NCBI Taxonomy" id="1448308"/>
    <lineage>
        <taxon>Eukaryota</taxon>
        <taxon>Fungi</taxon>
        <taxon>Dikarya</taxon>
        <taxon>Ascomycota</taxon>
        <taxon>Pezizomycotina</taxon>
        <taxon>Dothideomycetes</taxon>
        <taxon>Pleosporomycetidae</taxon>
        <taxon>Pleosporales</taxon>
        <taxon>Corynesporascaceae</taxon>
        <taxon>Corynespora</taxon>
    </lineage>
</organism>
<name>A0A2T2P8X4_CORCC</name>
<dbReference type="PANTHER" id="PTHR38111">
    <property type="entry name" value="ZN(2)-C6 FUNGAL-TYPE DOMAIN-CONTAINING PROTEIN-RELATED"/>
    <property type="match status" value="1"/>
</dbReference>
<gene>
    <name evidence="1" type="ORF">BS50DRAFT_566988</name>
</gene>
<dbReference type="AlphaFoldDB" id="A0A2T2P8X4"/>
<dbReference type="OrthoDB" id="4491390at2759"/>
<keyword evidence="2" id="KW-1185">Reference proteome</keyword>